<evidence type="ECO:0000313" key="9">
    <source>
        <dbReference type="EMBL" id="KGR74346.1"/>
    </source>
</evidence>
<protein>
    <submittedName>
        <fullName evidence="9">Serine protease</fullName>
    </submittedName>
</protein>
<dbReference type="InterPro" id="IPR036852">
    <property type="entry name" value="Peptidase_S8/S53_dom_sf"/>
</dbReference>
<dbReference type="PROSITE" id="PS00138">
    <property type="entry name" value="SUBTILASE_SER"/>
    <property type="match status" value="1"/>
</dbReference>
<comment type="caution">
    <text evidence="9">The sequence shown here is derived from an EMBL/GenBank/DDBJ whole genome shotgun (WGS) entry which is preliminary data.</text>
</comment>
<evidence type="ECO:0000256" key="6">
    <source>
        <dbReference type="PROSITE-ProRule" id="PRU01240"/>
    </source>
</evidence>
<dbReference type="PROSITE" id="PS51892">
    <property type="entry name" value="SUBTILASE"/>
    <property type="match status" value="1"/>
</dbReference>
<dbReference type="GO" id="GO:0006508">
    <property type="term" value="P:proteolysis"/>
    <property type="evidence" value="ECO:0007669"/>
    <property type="project" value="UniProtKB-KW"/>
</dbReference>
<dbReference type="PROSITE" id="PS00137">
    <property type="entry name" value="SUBTILASE_HIS"/>
    <property type="match status" value="1"/>
</dbReference>
<dbReference type="PANTHER" id="PTHR43806">
    <property type="entry name" value="PEPTIDASE S8"/>
    <property type="match status" value="1"/>
</dbReference>
<dbReference type="InterPro" id="IPR023827">
    <property type="entry name" value="Peptidase_S8_Asp-AS"/>
</dbReference>
<evidence type="ECO:0000259" key="8">
    <source>
        <dbReference type="Pfam" id="PF00082"/>
    </source>
</evidence>
<feature type="active site" description="Charge relay system" evidence="6">
    <location>
        <position position="49"/>
    </location>
</feature>
<dbReference type="GO" id="GO:0046872">
    <property type="term" value="F:metal ion binding"/>
    <property type="evidence" value="ECO:0007669"/>
    <property type="project" value="UniProtKB-KW"/>
</dbReference>
<proteinExistence type="inferred from homology"/>
<dbReference type="InterPro" id="IPR034202">
    <property type="entry name" value="Subtilisin_Carlsberg-like"/>
</dbReference>
<dbReference type="AlphaFoldDB" id="A0A0A3HP86"/>
<sequence>MEHKLHLFPYQVNVVVEEVSEVPKGIELIAAPKIWEKSKGNGVTIAILDTGCDDTHPDLSARIIGGRNFTGDDNGNPDVFTDYNGHGTHVAGTIAAVHNGSGVVGVAPEANLLIVKVLDRKGSGQYDWIIKGINYAVEQKVDIISMSLGGPSDVPELHQAIQNAIANQILVVCAAGNEGDGQSSSDEFGYPGSYNEVISVGSINLQRNSSRFSNSNNEIDLVAPGEEILSTYLNGTYAKLSGTSMATPHVSGALALIKDIANKNFERNLTEAELYAQLIKRTIPLGNSPKLEGNGLLYLTVEEYLSEVFNEKLSAQLLNI</sequence>
<accession>A0A0A3HP86</accession>
<dbReference type="STRING" id="1384049.CD29_18680"/>
<evidence type="ECO:0000256" key="3">
    <source>
        <dbReference type="ARBA" id="ARBA00022723"/>
    </source>
</evidence>
<dbReference type="PROSITE" id="PS00136">
    <property type="entry name" value="SUBTILASE_ASP"/>
    <property type="match status" value="1"/>
</dbReference>
<keyword evidence="2 6" id="KW-0645">Protease</keyword>
<comment type="similarity">
    <text evidence="1 6 7">Belongs to the peptidase S8 family.</text>
</comment>
<dbReference type="CDD" id="cd07477">
    <property type="entry name" value="Peptidases_S8_Subtilisin_subset"/>
    <property type="match status" value="1"/>
</dbReference>
<dbReference type="RefSeq" id="WP_036190000.1">
    <property type="nucleotide sequence ID" value="NZ_AVDA01000036.1"/>
</dbReference>
<gene>
    <name evidence="9" type="ORF">CD29_18680</name>
</gene>
<dbReference type="InterPro" id="IPR000209">
    <property type="entry name" value="Peptidase_S8/S53_dom"/>
</dbReference>
<dbReference type="InterPro" id="IPR023828">
    <property type="entry name" value="Peptidase_S8_Ser-AS"/>
</dbReference>
<evidence type="ECO:0000256" key="5">
    <source>
        <dbReference type="ARBA" id="ARBA00022825"/>
    </source>
</evidence>
<dbReference type="PANTHER" id="PTHR43806:SF11">
    <property type="entry name" value="CEREVISIN-RELATED"/>
    <property type="match status" value="1"/>
</dbReference>
<dbReference type="eggNOG" id="COG1404">
    <property type="taxonomic scope" value="Bacteria"/>
</dbReference>
<dbReference type="SUPFAM" id="SSF52743">
    <property type="entry name" value="Subtilisin-like"/>
    <property type="match status" value="1"/>
</dbReference>
<dbReference type="EMBL" id="JPVN01000036">
    <property type="protein sequence ID" value="KGR74346.1"/>
    <property type="molecule type" value="Genomic_DNA"/>
</dbReference>
<dbReference type="InterPro" id="IPR015500">
    <property type="entry name" value="Peptidase_S8_subtilisin-rel"/>
</dbReference>
<name>A0A0A3HP86_9BACL</name>
<dbReference type="GO" id="GO:0004252">
    <property type="term" value="F:serine-type endopeptidase activity"/>
    <property type="evidence" value="ECO:0007669"/>
    <property type="project" value="UniProtKB-UniRule"/>
</dbReference>
<feature type="domain" description="Peptidase S8/S53" evidence="8">
    <location>
        <begin position="40"/>
        <end position="283"/>
    </location>
</feature>
<feature type="active site" description="Charge relay system" evidence="6">
    <location>
        <position position="86"/>
    </location>
</feature>
<keyword evidence="5 6" id="KW-0720">Serine protease</keyword>
<dbReference type="InterPro" id="IPR050131">
    <property type="entry name" value="Peptidase_S8_subtilisin-like"/>
</dbReference>
<evidence type="ECO:0000256" key="7">
    <source>
        <dbReference type="RuleBase" id="RU003355"/>
    </source>
</evidence>
<reference evidence="9 10" key="1">
    <citation type="submission" date="2014-02" db="EMBL/GenBank/DDBJ databases">
        <title>Draft genome sequence of Lysinibacillus manganicus DSM 26584T.</title>
        <authorList>
            <person name="Zhang F."/>
            <person name="Wang G."/>
            <person name="Zhang L."/>
        </authorList>
    </citation>
    <scope>NUCLEOTIDE SEQUENCE [LARGE SCALE GENOMIC DNA]</scope>
    <source>
        <strain evidence="9 10">DSM 26584</strain>
    </source>
</reference>
<dbReference type="InterPro" id="IPR022398">
    <property type="entry name" value="Peptidase_S8_His-AS"/>
</dbReference>
<dbReference type="Proteomes" id="UP000030416">
    <property type="component" value="Unassembled WGS sequence"/>
</dbReference>
<organism evidence="9 10">
    <name type="scientific">Ureibacillus manganicus DSM 26584</name>
    <dbReference type="NCBI Taxonomy" id="1384049"/>
    <lineage>
        <taxon>Bacteria</taxon>
        <taxon>Bacillati</taxon>
        <taxon>Bacillota</taxon>
        <taxon>Bacilli</taxon>
        <taxon>Bacillales</taxon>
        <taxon>Caryophanaceae</taxon>
        <taxon>Ureibacillus</taxon>
    </lineage>
</organism>
<dbReference type="Pfam" id="PF00082">
    <property type="entry name" value="Peptidase_S8"/>
    <property type="match status" value="1"/>
</dbReference>
<evidence type="ECO:0000256" key="1">
    <source>
        <dbReference type="ARBA" id="ARBA00011073"/>
    </source>
</evidence>
<keyword evidence="4 6" id="KW-0378">Hydrolase</keyword>
<dbReference type="OrthoDB" id="9798386at2"/>
<feature type="active site" description="Charge relay system" evidence="6">
    <location>
        <position position="244"/>
    </location>
</feature>
<keyword evidence="3" id="KW-0479">Metal-binding</keyword>
<dbReference type="Gene3D" id="3.40.50.200">
    <property type="entry name" value="Peptidase S8/S53 domain"/>
    <property type="match status" value="1"/>
</dbReference>
<evidence type="ECO:0000256" key="4">
    <source>
        <dbReference type="ARBA" id="ARBA00022801"/>
    </source>
</evidence>
<keyword evidence="10" id="KW-1185">Reference proteome</keyword>
<dbReference type="PRINTS" id="PR00723">
    <property type="entry name" value="SUBTILISIN"/>
</dbReference>
<evidence type="ECO:0000313" key="10">
    <source>
        <dbReference type="Proteomes" id="UP000030416"/>
    </source>
</evidence>
<evidence type="ECO:0000256" key="2">
    <source>
        <dbReference type="ARBA" id="ARBA00022670"/>
    </source>
</evidence>